<protein>
    <submittedName>
        <fullName evidence="4">NUDIX domain-containing protein</fullName>
    </submittedName>
</protein>
<dbReference type="InterPro" id="IPR000086">
    <property type="entry name" value="NUDIX_hydrolase_dom"/>
</dbReference>
<reference evidence="4 5" key="1">
    <citation type="submission" date="2021-04" db="EMBL/GenBank/DDBJ databases">
        <title>Nocardia tengchongensis.</title>
        <authorList>
            <person name="Zhuang k."/>
            <person name="Ran Y."/>
            <person name="Li W."/>
        </authorList>
    </citation>
    <scope>NUCLEOTIDE SEQUENCE [LARGE SCALE GENOMIC DNA]</scope>
    <source>
        <strain evidence="4 5">CFH S0057</strain>
    </source>
</reference>
<dbReference type="InterPro" id="IPR020084">
    <property type="entry name" value="NUDIX_hydrolase_CS"/>
</dbReference>
<evidence type="ECO:0000313" key="5">
    <source>
        <dbReference type="Proteomes" id="UP000683310"/>
    </source>
</evidence>
<dbReference type="SUPFAM" id="SSF55811">
    <property type="entry name" value="Nudix"/>
    <property type="match status" value="1"/>
</dbReference>
<keyword evidence="5" id="KW-1185">Reference proteome</keyword>
<evidence type="ECO:0000259" key="3">
    <source>
        <dbReference type="PROSITE" id="PS51462"/>
    </source>
</evidence>
<evidence type="ECO:0000256" key="1">
    <source>
        <dbReference type="ARBA" id="ARBA00022801"/>
    </source>
</evidence>
<feature type="domain" description="Nudix hydrolase" evidence="3">
    <location>
        <begin position="20"/>
        <end position="154"/>
    </location>
</feature>
<organism evidence="4 5">
    <name type="scientific">Nocardia tengchongensis</name>
    <dbReference type="NCBI Taxonomy" id="2055889"/>
    <lineage>
        <taxon>Bacteria</taxon>
        <taxon>Bacillati</taxon>
        <taxon>Actinomycetota</taxon>
        <taxon>Actinomycetes</taxon>
        <taxon>Mycobacteriales</taxon>
        <taxon>Nocardiaceae</taxon>
        <taxon>Nocardia</taxon>
    </lineage>
</organism>
<dbReference type="PROSITE" id="PS51462">
    <property type="entry name" value="NUDIX"/>
    <property type="match status" value="1"/>
</dbReference>
<feature type="region of interest" description="Disordered" evidence="2">
    <location>
        <begin position="139"/>
        <end position="163"/>
    </location>
</feature>
<sequence>MEWLESTDDVFRRIKPATPSPHLVSYVVLIDPHARAIFLGLHRLAGLHLPMGGHIEPGEHPLTAAHREASEELGITPTFDVVGEHPLFLTRTTTVGHMERHVDVSLWFVVRGDRTRQYRLAPEEFDGSRWWDLDPATCPRPTRTSRDSSANSAASFEWDQTGW</sequence>
<accession>A0ABX8CK26</accession>
<dbReference type="Gene3D" id="3.90.79.10">
    <property type="entry name" value="Nucleoside Triphosphate Pyrophosphohydrolase"/>
    <property type="match status" value="1"/>
</dbReference>
<keyword evidence="1" id="KW-0378">Hydrolase</keyword>
<dbReference type="PROSITE" id="PS00893">
    <property type="entry name" value="NUDIX_BOX"/>
    <property type="match status" value="1"/>
</dbReference>
<dbReference type="Pfam" id="PF00293">
    <property type="entry name" value="NUDIX"/>
    <property type="match status" value="1"/>
</dbReference>
<dbReference type="InterPro" id="IPR015797">
    <property type="entry name" value="NUDIX_hydrolase-like_dom_sf"/>
</dbReference>
<evidence type="ECO:0000313" key="4">
    <source>
        <dbReference type="EMBL" id="QVI20328.1"/>
    </source>
</evidence>
<gene>
    <name evidence="4" type="ORF">KHQ06_29700</name>
</gene>
<name>A0ABX8CK26_9NOCA</name>
<proteinExistence type="predicted"/>
<evidence type="ECO:0000256" key="2">
    <source>
        <dbReference type="SAM" id="MobiDB-lite"/>
    </source>
</evidence>
<dbReference type="Proteomes" id="UP000683310">
    <property type="component" value="Chromosome"/>
</dbReference>
<dbReference type="EMBL" id="CP074371">
    <property type="protein sequence ID" value="QVI20328.1"/>
    <property type="molecule type" value="Genomic_DNA"/>
</dbReference>